<evidence type="ECO:0000313" key="7">
    <source>
        <dbReference type="EMBL" id="GMT03351.1"/>
    </source>
</evidence>
<evidence type="ECO:0000256" key="3">
    <source>
        <dbReference type="ARBA" id="ARBA00022692"/>
    </source>
</evidence>
<organism evidence="7 8">
    <name type="scientific">Pristionchus entomophagus</name>
    <dbReference type="NCBI Taxonomy" id="358040"/>
    <lineage>
        <taxon>Eukaryota</taxon>
        <taxon>Metazoa</taxon>
        <taxon>Ecdysozoa</taxon>
        <taxon>Nematoda</taxon>
        <taxon>Chromadorea</taxon>
        <taxon>Rhabditida</taxon>
        <taxon>Rhabditina</taxon>
        <taxon>Diplogasteromorpha</taxon>
        <taxon>Diplogasteroidea</taxon>
        <taxon>Neodiplogasteridae</taxon>
        <taxon>Pristionchus</taxon>
    </lineage>
</organism>
<name>A0AAV5UA57_9BILA</name>
<keyword evidence="5 6" id="KW-0472">Membrane</keyword>
<gene>
    <name evidence="7" type="ORF">PENTCL1PPCAC_25525</name>
</gene>
<keyword evidence="4 6" id="KW-1133">Transmembrane helix</keyword>
<dbReference type="PANTHER" id="PTHR31552:SF31">
    <property type="entry name" value="SERPENTINE RECEPTOR CLASS GAMMA"/>
    <property type="match status" value="1"/>
</dbReference>
<dbReference type="GO" id="GO:0016020">
    <property type="term" value="C:membrane"/>
    <property type="evidence" value="ECO:0007669"/>
    <property type="project" value="UniProtKB-SubCell"/>
</dbReference>
<comment type="caution">
    <text evidence="6">Lacks conserved residue(s) required for the propagation of feature annotation.</text>
</comment>
<sequence length="196" mass="22459">ISNRFDVLAGYIRPIDAKWSSRKTNILIFCQFSIPLIAHLYFIVAPVIWIDGVYAGLENTTGSIYRGITGVFYALYAIVGIFLNILAFYRLQRLVRENRLYPQSTSTNSRDLSAFTLISTASHILFASHQFAWSYSFIIGDRSVLSIVRNVRGYVYDMTTFADPMVLFFLSKQIRSAVYRKTLGRNKVYTNNFNSL</sequence>
<dbReference type="GO" id="GO:0007606">
    <property type="term" value="P:sensory perception of chemical stimulus"/>
    <property type="evidence" value="ECO:0007669"/>
    <property type="project" value="UniProtKB-UniRule"/>
</dbReference>
<dbReference type="Proteomes" id="UP001432027">
    <property type="component" value="Unassembled WGS sequence"/>
</dbReference>
<comment type="similarity">
    <text evidence="2 6">Belongs to the nematode receptor-like protein srg family.</text>
</comment>
<feature type="non-terminal residue" evidence="7">
    <location>
        <position position="1"/>
    </location>
</feature>
<reference evidence="7" key="1">
    <citation type="submission" date="2023-10" db="EMBL/GenBank/DDBJ databases">
        <title>Genome assembly of Pristionchus species.</title>
        <authorList>
            <person name="Yoshida K."/>
            <person name="Sommer R.J."/>
        </authorList>
    </citation>
    <scope>NUCLEOTIDE SEQUENCE</scope>
    <source>
        <strain evidence="7">RS0144</strain>
    </source>
</reference>
<feature type="non-terminal residue" evidence="7">
    <location>
        <position position="196"/>
    </location>
</feature>
<evidence type="ECO:0000256" key="2">
    <source>
        <dbReference type="ARBA" id="ARBA00005692"/>
    </source>
</evidence>
<dbReference type="GO" id="GO:0004888">
    <property type="term" value="F:transmembrane signaling receptor activity"/>
    <property type="evidence" value="ECO:0007669"/>
    <property type="project" value="InterPro"/>
</dbReference>
<evidence type="ECO:0000256" key="1">
    <source>
        <dbReference type="ARBA" id="ARBA00004141"/>
    </source>
</evidence>
<evidence type="ECO:0000313" key="8">
    <source>
        <dbReference type="Proteomes" id="UP001432027"/>
    </source>
</evidence>
<dbReference type="Pfam" id="PF02118">
    <property type="entry name" value="Srg"/>
    <property type="match status" value="1"/>
</dbReference>
<evidence type="ECO:0000256" key="4">
    <source>
        <dbReference type="ARBA" id="ARBA00022989"/>
    </source>
</evidence>
<feature type="transmembrane region" description="Helical" evidence="6">
    <location>
        <begin position="70"/>
        <end position="91"/>
    </location>
</feature>
<evidence type="ECO:0000256" key="6">
    <source>
        <dbReference type="RuleBase" id="RU280813"/>
    </source>
</evidence>
<evidence type="ECO:0000256" key="5">
    <source>
        <dbReference type="ARBA" id="ARBA00023136"/>
    </source>
</evidence>
<dbReference type="InterPro" id="IPR000609">
    <property type="entry name" value="7TM_GPCR_serpentine_rcpt_Srg"/>
</dbReference>
<keyword evidence="3 6" id="KW-0812">Transmembrane</keyword>
<dbReference type="EMBL" id="BTSX01000006">
    <property type="protein sequence ID" value="GMT03351.1"/>
    <property type="molecule type" value="Genomic_DNA"/>
</dbReference>
<dbReference type="PANTHER" id="PTHR31552">
    <property type="entry name" value="SERPENTINE RECEPTOR CLASS GAMMA"/>
    <property type="match status" value="1"/>
</dbReference>
<keyword evidence="8" id="KW-1185">Reference proteome</keyword>
<dbReference type="AlphaFoldDB" id="A0AAV5UA57"/>
<feature type="transmembrane region" description="Helical" evidence="6">
    <location>
        <begin position="26"/>
        <end position="50"/>
    </location>
</feature>
<protein>
    <recommendedName>
        <fullName evidence="6">Serpentine receptor class gamma</fullName>
    </recommendedName>
</protein>
<comment type="caution">
    <text evidence="7">The sequence shown here is derived from an EMBL/GenBank/DDBJ whole genome shotgun (WGS) entry which is preliminary data.</text>
</comment>
<accession>A0AAV5UA57</accession>
<proteinExistence type="inferred from homology"/>
<comment type="subcellular location">
    <subcellularLocation>
        <location evidence="1">Membrane</location>
        <topology evidence="1">Multi-pass membrane protein</topology>
    </subcellularLocation>
</comment>